<protein>
    <submittedName>
        <fullName evidence="1">Uncharacterized protein</fullName>
    </submittedName>
</protein>
<evidence type="ECO:0000313" key="2">
    <source>
        <dbReference type="Proteomes" id="UP001198983"/>
    </source>
</evidence>
<dbReference type="RefSeq" id="WP_228415934.1">
    <property type="nucleotide sequence ID" value="NZ_CP081135.1"/>
</dbReference>
<accession>A0AAX2ZFN4</accession>
<keyword evidence="2" id="KW-1185">Reference proteome</keyword>
<dbReference type="EMBL" id="CP081135">
    <property type="protein sequence ID" value="UEL47560.1"/>
    <property type="molecule type" value="Genomic_DNA"/>
</dbReference>
<dbReference type="AlphaFoldDB" id="A0AAX2ZFN4"/>
<sequence length="85" mass="9835">MAVDDYTTVDKVEIDELIELTVKGEYFMQCTPIEHYTIEGLKEISEKAKKNNLVMTISEEHSNFYQGVLICLIQRNDVKGCIEYI</sequence>
<dbReference type="KEGG" id="tem:JW646_18365"/>
<proteinExistence type="predicted"/>
<organism evidence="1 2">
    <name type="scientific">Terrisporobacter hibernicus</name>
    <dbReference type="NCBI Taxonomy" id="2813371"/>
    <lineage>
        <taxon>Bacteria</taxon>
        <taxon>Bacillati</taxon>
        <taxon>Bacillota</taxon>
        <taxon>Clostridia</taxon>
        <taxon>Peptostreptococcales</taxon>
        <taxon>Peptostreptococcaceae</taxon>
        <taxon>Terrisporobacter</taxon>
    </lineage>
</organism>
<evidence type="ECO:0000313" key="1">
    <source>
        <dbReference type="EMBL" id="UEL47560.1"/>
    </source>
</evidence>
<dbReference type="Proteomes" id="UP001198983">
    <property type="component" value="Chromosome"/>
</dbReference>
<name>A0AAX2ZFN4_9FIRM</name>
<gene>
    <name evidence="1" type="ORF">JW646_18365</name>
</gene>
<reference evidence="1 2" key="1">
    <citation type="journal article" date="2023" name="Int. J. Syst. Evol. Microbiol.">
        <title>Terrisporobacter hibernicus sp. nov., isolated from bovine faeces in Northern Ireland.</title>
        <authorList>
            <person name="Mitchell M."/>
            <person name="Nguyen S.V."/>
            <person name="Connor M."/>
            <person name="Fairley D.J."/>
            <person name="Donoghue O."/>
            <person name="Marshall H."/>
            <person name="Koolman L."/>
            <person name="McMullan G."/>
            <person name="Schaffer K.E."/>
            <person name="McGrath J.W."/>
            <person name="Fanning S."/>
        </authorList>
    </citation>
    <scope>NUCLEOTIDE SEQUENCE [LARGE SCALE GENOMIC DNA]</scope>
    <source>
        <strain evidence="1 2">MCA3</strain>
    </source>
</reference>